<dbReference type="Pfam" id="PF24518">
    <property type="entry name" value="Ig_CD22"/>
    <property type="match status" value="1"/>
</dbReference>
<feature type="domain" description="Immunoglobulin" evidence="1">
    <location>
        <begin position="19"/>
        <end position="117"/>
    </location>
</feature>
<dbReference type="Gene3D" id="2.60.40.10">
    <property type="entry name" value="Immunoglobulins"/>
    <property type="match status" value="1"/>
</dbReference>
<dbReference type="SMART" id="SM00409">
    <property type="entry name" value="IG"/>
    <property type="match status" value="1"/>
</dbReference>
<reference evidence="2" key="2">
    <citation type="submission" date="2025-08" db="UniProtKB">
        <authorList>
            <consortium name="Ensembl"/>
        </authorList>
    </citation>
    <scope>IDENTIFICATION</scope>
</reference>
<organism evidence="2 3">
    <name type="scientific">Maylandia zebra</name>
    <name type="common">zebra mbuna</name>
    <dbReference type="NCBI Taxonomy" id="106582"/>
    <lineage>
        <taxon>Eukaryota</taxon>
        <taxon>Metazoa</taxon>
        <taxon>Chordata</taxon>
        <taxon>Craniata</taxon>
        <taxon>Vertebrata</taxon>
        <taxon>Euteleostomi</taxon>
        <taxon>Actinopterygii</taxon>
        <taxon>Neopterygii</taxon>
        <taxon>Teleostei</taxon>
        <taxon>Neoteleostei</taxon>
        <taxon>Acanthomorphata</taxon>
        <taxon>Ovalentaria</taxon>
        <taxon>Cichlomorphae</taxon>
        <taxon>Cichliformes</taxon>
        <taxon>Cichlidae</taxon>
        <taxon>African cichlids</taxon>
        <taxon>Pseudocrenilabrinae</taxon>
        <taxon>Haplochromini</taxon>
        <taxon>Maylandia</taxon>
        <taxon>Maylandia zebra complex</taxon>
    </lineage>
</organism>
<dbReference type="GeneTree" id="ENSGT01040000240669"/>
<dbReference type="Proteomes" id="UP000265160">
    <property type="component" value="LG6"/>
</dbReference>
<dbReference type="InterPro" id="IPR003599">
    <property type="entry name" value="Ig_sub"/>
</dbReference>
<reference evidence="2 3" key="1">
    <citation type="journal article" date="2014" name="Nature">
        <title>The genomic substrate for adaptive radiation in African cichlid fish.</title>
        <authorList>
            <person name="Brawand D."/>
            <person name="Wagner C.E."/>
            <person name="Li Y.I."/>
            <person name="Malinsky M."/>
            <person name="Keller I."/>
            <person name="Fan S."/>
            <person name="Simakov O."/>
            <person name="Ng A.Y."/>
            <person name="Lim Z.W."/>
            <person name="Bezault E."/>
            <person name="Turner-Maier J."/>
            <person name="Johnson J."/>
            <person name="Alcazar R."/>
            <person name="Noh H.J."/>
            <person name="Russell P."/>
            <person name="Aken B."/>
            <person name="Alfoldi J."/>
            <person name="Amemiya C."/>
            <person name="Azzouzi N."/>
            <person name="Baroiller J.F."/>
            <person name="Barloy-Hubler F."/>
            <person name="Berlin A."/>
            <person name="Bloomquist R."/>
            <person name="Carleton K.L."/>
            <person name="Conte M.A."/>
            <person name="D'Cotta H."/>
            <person name="Eshel O."/>
            <person name="Gaffney L."/>
            <person name="Galibert F."/>
            <person name="Gante H.F."/>
            <person name="Gnerre S."/>
            <person name="Greuter L."/>
            <person name="Guyon R."/>
            <person name="Haddad N.S."/>
            <person name="Haerty W."/>
            <person name="Harris R.M."/>
            <person name="Hofmann H.A."/>
            <person name="Hourlier T."/>
            <person name="Hulata G."/>
            <person name="Jaffe D.B."/>
            <person name="Lara M."/>
            <person name="Lee A.P."/>
            <person name="MacCallum I."/>
            <person name="Mwaiko S."/>
            <person name="Nikaido M."/>
            <person name="Nishihara H."/>
            <person name="Ozouf-Costaz C."/>
            <person name="Penman D.J."/>
            <person name="Przybylski D."/>
            <person name="Rakotomanga M."/>
            <person name="Renn S.C.P."/>
            <person name="Ribeiro F.J."/>
            <person name="Ron M."/>
            <person name="Salzburger W."/>
            <person name="Sanchez-Pulido L."/>
            <person name="Santos M.E."/>
            <person name="Searle S."/>
            <person name="Sharpe T."/>
            <person name="Swofford R."/>
            <person name="Tan F.J."/>
            <person name="Williams L."/>
            <person name="Young S."/>
            <person name="Yin S."/>
            <person name="Okada N."/>
            <person name="Kocher T.D."/>
            <person name="Miska E.A."/>
            <person name="Lander E.S."/>
            <person name="Venkatesh B."/>
            <person name="Fernald R.D."/>
            <person name="Meyer A."/>
            <person name="Ponting C.P."/>
            <person name="Streelman J.T."/>
            <person name="Lindblad-Toh K."/>
            <person name="Seehausen O."/>
            <person name="Di Palma F."/>
        </authorList>
    </citation>
    <scope>NUCLEOTIDE SEQUENCE</scope>
</reference>
<dbReference type="AlphaFoldDB" id="A0A3P9CBI8"/>
<protein>
    <recommendedName>
        <fullName evidence="1">Immunoglobulin domain-containing protein</fullName>
    </recommendedName>
</protein>
<evidence type="ECO:0000313" key="2">
    <source>
        <dbReference type="Ensembl" id="ENSMZEP00005019670.1"/>
    </source>
</evidence>
<dbReference type="PANTHER" id="PTHR46013:SF4">
    <property type="entry name" value="B-CELL RECEPTOR CD22-RELATED"/>
    <property type="match status" value="1"/>
</dbReference>
<sequence>AGHRQTQRSQNDYAVTYTSTQICAVKGSTVDIGCSFKHPSRVNVLKRVWFTKGNNYNPEDLKTDPAYAGRVSYSSHWKSCTLTIRDLRESDSAVYKFRFETDWKDFTGLPGVTLTVTGNIFNYTSVRNCYEHDCVCLDMDNGCLRFCSDFISSHNQFFRYT</sequence>
<dbReference type="PANTHER" id="PTHR46013">
    <property type="entry name" value="VASCULAR CELL ADHESION MOLECULE 1"/>
    <property type="match status" value="1"/>
</dbReference>
<reference evidence="2" key="3">
    <citation type="submission" date="2025-09" db="UniProtKB">
        <authorList>
            <consortium name="Ensembl"/>
        </authorList>
    </citation>
    <scope>IDENTIFICATION</scope>
</reference>
<dbReference type="SUPFAM" id="SSF48726">
    <property type="entry name" value="Immunoglobulin"/>
    <property type="match status" value="1"/>
</dbReference>
<dbReference type="InterPro" id="IPR013783">
    <property type="entry name" value="Ig-like_fold"/>
</dbReference>
<proteinExistence type="predicted"/>
<keyword evidence="3" id="KW-1185">Reference proteome</keyword>
<dbReference type="InterPro" id="IPR056386">
    <property type="entry name" value="Ig_CD22"/>
</dbReference>
<name>A0A3P9CBI8_9CICH</name>
<dbReference type="InterPro" id="IPR036179">
    <property type="entry name" value="Ig-like_dom_sf"/>
</dbReference>
<evidence type="ECO:0000259" key="1">
    <source>
        <dbReference type="SMART" id="SM00409"/>
    </source>
</evidence>
<evidence type="ECO:0000313" key="3">
    <source>
        <dbReference type="Proteomes" id="UP000265160"/>
    </source>
</evidence>
<accession>A0A3P9CBI8</accession>
<dbReference type="Ensembl" id="ENSMZET00005020300.1">
    <property type="protein sequence ID" value="ENSMZEP00005019670.1"/>
    <property type="gene ID" value="ENSMZEG00005014762.1"/>
</dbReference>